<dbReference type="GO" id="GO:0016020">
    <property type="term" value="C:membrane"/>
    <property type="evidence" value="ECO:0007669"/>
    <property type="project" value="GOC"/>
</dbReference>
<evidence type="ECO:0000256" key="6">
    <source>
        <dbReference type="ARBA" id="ARBA00022801"/>
    </source>
</evidence>
<evidence type="ECO:0000256" key="7">
    <source>
        <dbReference type="ARBA" id="ARBA00022833"/>
    </source>
</evidence>
<evidence type="ECO:0000256" key="14">
    <source>
        <dbReference type="PIRSR" id="PIRSR000948-2"/>
    </source>
</evidence>
<dbReference type="GO" id="GO:0005764">
    <property type="term" value="C:lysosome"/>
    <property type="evidence" value="ECO:0007669"/>
    <property type="project" value="TreeGrafter"/>
</dbReference>
<feature type="binding site" evidence="13">
    <location>
        <position position="406"/>
    </location>
    <ligand>
        <name>Zn(2+)</name>
        <dbReference type="ChEBI" id="CHEBI:29105"/>
        <label>2</label>
    </ligand>
</feature>
<keyword evidence="8 14" id="KW-1015">Disulfide bond</keyword>
<feature type="disulfide bond" evidence="14">
    <location>
        <begin position="104"/>
        <end position="115"/>
    </location>
</feature>
<feature type="domain" description="Saposin B-type" evidence="16">
    <location>
        <begin position="69"/>
        <end position="155"/>
    </location>
</feature>
<organism evidence="17 18">
    <name type="scientific">Zophobas morio</name>
    <dbReference type="NCBI Taxonomy" id="2755281"/>
    <lineage>
        <taxon>Eukaryota</taxon>
        <taxon>Metazoa</taxon>
        <taxon>Ecdysozoa</taxon>
        <taxon>Arthropoda</taxon>
        <taxon>Hexapoda</taxon>
        <taxon>Insecta</taxon>
        <taxon>Pterygota</taxon>
        <taxon>Neoptera</taxon>
        <taxon>Endopterygota</taxon>
        <taxon>Coleoptera</taxon>
        <taxon>Polyphaga</taxon>
        <taxon>Cucujiformia</taxon>
        <taxon>Tenebrionidae</taxon>
        <taxon>Zophobas</taxon>
    </lineage>
</organism>
<evidence type="ECO:0000256" key="5">
    <source>
        <dbReference type="ARBA" id="ARBA00022729"/>
    </source>
</evidence>
<keyword evidence="10 12" id="KW-0326">Glycosidase</keyword>
<keyword evidence="6 12" id="KW-0378">Hydrolase</keyword>
<gene>
    <name evidence="17" type="ORF">Zmor_000019</name>
</gene>
<comment type="caution">
    <text evidence="17">The sequence shown here is derived from an EMBL/GenBank/DDBJ whole genome shotgun (WGS) entry which is preliminary data.</text>
</comment>
<dbReference type="AlphaFoldDB" id="A0AA38J058"/>
<dbReference type="PROSITE" id="PS50015">
    <property type="entry name" value="SAP_B"/>
    <property type="match status" value="1"/>
</dbReference>
<feature type="binding site" evidence="13">
    <location>
        <position position="260"/>
    </location>
    <ligand>
        <name>Zn(2+)</name>
        <dbReference type="ChEBI" id="CHEBI:29105"/>
        <label>2</label>
    </ligand>
</feature>
<feature type="binding site" evidence="13">
    <location>
        <position position="260"/>
    </location>
    <ligand>
        <name>Zn(2+)</name>
        <dbReference type="ChEBI" id="CHEBI:29105"/>
        <label>1</label>
    </ligand>
</feature>
<keyword evidence="5 15" id="KW-0732">Signal</keyword>
<dbReference type="GO" id="GO:0016798">
    <property type="term" value="F:hydrolase activity, acting on glycosyl bonds"/>
    <property type="evidence" value="ECO:0007669"/>
    <property type="project" value="UniProtKB-KW"/>
</dbReference>
<sequence>MSLLKFSFFVLVLLHRFTSTNSNPDNFDLLKEELVELFTNGTIRSTLPQHLAPYQVPQLFDGTKQFPRNPLTCSLCKFVFKQAITLRKNGATRETILSTMKFLCVTMSFASDRVCTGLIDINAEVLFYLVDSGTKVLEKRICESLFQGWGCSRGRYRWSIQLPSQDFSLNTTTSTTTLGESFQILQLSDIHYDPDYQPYGNAYCHEPLCCQKDQGPALSSSSECGYWTDYNAADSPWHLIEETIRQAKTQNFKYVYFTGDIISHKVWDTSVSKNRDSILSLYSFFKEKFDVPVFPIFGNHEPHPVNLWAPRKVTGSLSTQWLFDLAAKSWSDLIGHNVTQTVLKGGYYSVSPEPGFRVIAINSNPCYTFNFWLIYDDTELKEQLQWLADTLKDAEDNDERVHILSHIPAGTSECLVAWDVQYSRIVQRGTKPTGVAFNGASVTPYSWSNPSYKIYDVDSTIFTLQDYSEWTFDLNQANSQPANQSIDWYKLYSFVEAYDVDSLEPDQVDFLLYKMVKNRSLVQDYYRFKYRDGDFPMKEGCNEECEDDNLCQITTTVFGDTAQCSRFLNMGRRSAGSGFHPGYLIVMSVVFSFRVFL</sequence>
<comment type="subcellular location">
    <subcellularLocation>
        <location evidence="1">Secreted</location>
    </subcellularLocation>
</comment>
<feature type="signal peptide" evidence="15">
    <location>
        <begin position="1"/>
        <end position="22"/>
    </location>
</feature>
<evidence type="ECO:0000256" key="11">
    <source>
        <dbReference type="ARBA" id="ARBA00047268"/>
    </source>
</evidence>
<keyword evidence="3" id="KW-0964">Secreted</keyword>
<evidence type="ECO:0000256" key="4">
    <source>
        <dbReference type="ARBA" id="ARBA00022723"/>
    </source>
</evidence>
<dbReference type="PANTHER" id="PTHR10340">
    <property type="entry name" value="SPHINGOMYELIN PHOSPHODIESTERASE"/>
    <property type="match status" value="1"/>
</dbReference>
<evidence type="ECO:0000256" key="9">
    <source>
        <dbReference type="ARBA" id="ARBA00023180"/>
    </source>
</evidence>
<keyword evidence="7 13" id="KW-0862">Zinc</keyword>
<dbReference type="PANTHER" id="PTHR10340:SF29">
    <property type="entry name" value="SPHINGOMYELIN PHOSPHODIESTERASE"/>
    <property type="match status" value="1"/>
</dbReference>
<feature type="binding site" evidence="13">
    <location>
        <position position="189"/>
    </location>
    <ligand>
        <name>Zn(2+)</name>
        <dbReference type="ChEBI" id="CHEBI:29105"/>
        <label>1</label>
    </ligand>
</feature>
<evidence type="ECO:0000256" key="1">
    <source>
        <dbReference type="ARBA" id="ARBA00004613"/>
    </source>
</evidence>
<dbReference type="SUPFAM" id="SSF47862">
    <property type="entry name" value="Saposin"/>
    <property type="match status" value="1"/>
</dbReference>
<comment type="similarity">
    <text evidence="2 12">Belongs to the acid sphingomyelinase family.</text>
</comment>
<comment type="function">
    <text evidence="12">Converts sphingomyelin to ceramide.</text>
</comment>
<feature type="disulfide bond" evidence="14">
    <location>
        <begin position="541"/>
        <end position="545"/>
    </location>
</feature>
<feature type="binding site" evidence="13">
    <location>
        <position position="299"/>
    </location>
    <ligand>
        <name>Zn(2+)</name>
        <dbReference type="ChEBI" id="CHEBI:29105"/>
        <label>2</label>
    </ligand>
</feature>
<reference evidence="17" key="1">
    <citation type="journal article" date="2023" name="G3 (Bethesda)">
        <title>Whole genome assemblies of Zophobas morio and Tenebrio molitor.</title>
        <authorList>
            <person name="Kaur S."/>
            <person name="Stinson S.A."/>
            <person name="diCenzo G.C."/>
        </authorList>
    </citation>
    <scope>NUCLEOTIDE SEQUENCE</scope>
    <source>
        <strain evidence="17">QUZm001</strain>
    </source>
</reference>
<dbReference type="GO" id="GO:0046513">
    <property type="term" value="P:ceramide biosynthetic process"/>
    <property type="evidence" value="ECO:0007669"/>
    <property type="project" value="TreeGrafter"/>
</dbReference>
<dbReference type="InterPro" id="IPR041805">
    <property type="entry name" value="ASMase/PPN1_MPP"/>
</dbReference>
<accession>A0AA38J058</accession>
<dbReference type="GO" id="GO:0061750">
    <property type="term" value="F:acid sphingomyelin phosphodiesterase activity"/>
    <property type="evidence" value="ECO:0007669"/>
    <property type="project" value="TreeGrafter"/>
</dbReference>
<dbReference type="EC" id="3.1.4.12" evidence="12"/>
<dbReference type="InterPro" id="IPR011160">
    <property type="entry name" value="Sphingomy_PDE"/>
</dbReference>
<protein>
    <recommendedName>
        <fullName evidence="12">Sphingomyelin phosphodiesterase</fullName>
        <ecNumber evidence="12">3.1.4.12</ecNumber>
    </recommendedName>
</protein>
<dbReference type="CDD" id="cd00842">
    <property type="entry name" value="MPP_ASMase"/>
    <property type="match status" value="1"/>
</dbReference>
<proteinExistence type="inferred from homology"/>
<name>A0AA38J058_9CUCU</name>
<feature type="chain" id="PRO_5041265432" description="Sphingomyelin phosphodiesterase" evidence="15">
    <location>
        <begin position="23"/>
        <end position="597"/>
    </location>
</feature>
<keyword evidence="4 13" id="KW-0479">Metal-binding</keyword>
<dbReference type="GO" id="GO:0005615">
    <property type="term" value="C:extracellular space"/>
    <property type="evidence" value="ECO:0007669"/>
    <property type="project" value="TreeGrafter"/>
</dbReference>
<keyword evidence="9" id="KW-0325">Glycoprotein</keyword>
<dbReference type="GO" id="GO:0046872">
    <property type="term" value="F:metal ion binding"/>
    <property type="evidence" value="ECO:0007669"/>
    <property type="project" value="UniProtKB-KW"/>
</dbReference>
<dbReference type="InterPro" id="IPR004843">
    <property type="entry name" value="Calcineurin-like_PHP"/>
</dbReference>
<keyword evidence="18" id="KW-1185">Reference proteome</keyword>
<evidence type="ECO:0000256" key="10">
    <source>
        <dbReference type="ARBA" id="ARBA00023295"/>
    </source>
</evidence>
<evidence type="ECO:0000259" key="16">
    <source>
        <dbReference type="PROSITE" id="PS50015"/>
    </source>
</evidence>
<dbReference type="InterPro" id="IPR011001">
    <property type="entry name" value="Saposin-like"/>
</dbReference>
<evidence type="ECO:0000256" key="2">
    <source>
        <dbReference type="ARBA" id="ARBA00008234"/>
    </source>
</evidence>
<evidence type="ECO:0000313" key="17">
    <source>
        <dbReference type="EMBL" id="KAJ3664456.1"/>
    </source>
</evidence>
<comment type="cofactor">
    <cofactor evidence="13">
        <name>Zn(2+)</name>
        <dbReference type="ChEBI" id="CHEBI:29105"/>
    </cofactor>
    <text evidence="13">Binds 2 Zn(2+) ions per subunit.</text>
</comment>
<feature type="disulfide bond" evidence="14">
    <location>
        <begin position="366"/>
        <end position="414"/>
    </location>
</feature>
<evidence type="ECO:0000256" key="15">
    <source>
        <dbReference type="SAM" id="SignalP"/>
    </source>
</evidence>
<evidence type="ECO:0000256" key="13">
    <source>
        <dbReference type="PIRSR" id="PIRSR000948-1"/>
    </source>
</evidence>
<evidence type="ECO:0000256" key="8">
    <source>
        <dbReference type="ARBA" id="ARBA00023157"/>
    </source>
</evidence>
<dbReference type="InterPro" id="IPR029052">
    <property type="entry name" value="Metallo-depent_PP-like"/>
</dbReference>
<dbReference type="EMBL" id="JALNTZ010000001">
    <property type="protein sequence ID" value="KAJ3664456.1"/>
    <property type="molecule type" value="Genomic_DNA"/>
</dbReference>
<comment type="catalytic activity">
    <reaction evidence="11">
        <text>a sphingomyelin + H2O = phosphocholine + an N-acylsphing-4-enine + H(+)</text>
        <dbReference type="Rhea" id="RHEA:19253"/>
        <dbReference type="ChEBI" id="CHEBI:15377"/>
        <dbReference type="ChEBI" id="CHEBI:15378"/>
        <dbReference type="ChEBI" id="CHEBI:17636"/>
        <dbReference type="ChEBI" id="CHEBI:52639"/>
        <dbReference type="ChEBI" id="CHEBI:295975"/>
        <dbReference type="EC" id="3.1.4.12"/>
    </reaction>
    <physiologicalReaction direction="left-to-right" evidence="11">
        <dbReference type="Rhea" id="RHEA:19254"/>
    </physiologicalReaction>
</comment>
<dbReference type="SUPFAM" id="SSF56300">
    <property type="entry name" value="Metallo-dependent phosphatases"/>
    <property type="match status" value="1"/>
</dbReference>
<dbReference type="GO" id="GO:0006685">
    <property type="term" value="P:sphingomyelin catabolic process"/>
    <property type="evidence" value="ECO:0007669"/>
    <property type="project" value="UniProtKB-UniRule"/>
</dbReference>
<feature type="binding site" evidence="13">
    <location>
        <position position="191"/>
    </location>
    <ligand>
        <name>Zn(2+)</name>
        <dbReference type="ChEBI" id="CHEBI:29105"/>
        <label>1</label>
    </ligand>
</feature>
<feature type="disulfide bond" evidence="14">
    <location>
        <begin position="204"/>
        <end position="209"/>
    </location>
</feature>
<evidence type="ECO:0000313" key="18">
    <source>
        <dbReference type="Proteomes" id="UP001168821"/>
    </source>
</evidence>
<dbReference type="Pfam" id="PF00149">
    <property type="entry name" value="Metallophos"/>
    <property type="match status" value="1"/>
</dbReference>
<dbReference type="Proteomes" id="UP001168821">
    <property type="component" value="Unassembled WGS sequence"/>
</dbReference>
<dbReference type="Gene3D" id="3.60.21.10">
    <property type="match status" value="1"/>
</dbReference>
<evidence type="ECO:0000256" key="3">
    <source>
        <dbReference type="ARBA" id="ARBA00022525"/>
    </source>
</evidence>
<dbReference type="InterPro" id="IPR008139">
    <property type="entry name" value="SaposinB_dom"/>
</dbReference>
<dbReference type="Gene3D" id="1.10.225.10">
    <property type="entry name" value="Saposin-like"/>
    <property type="match status" value="1"/>
</dbReference>
<dbReference type="PIRSF" id="PIRSF000948">
    <property type="entry name" value="Sphingomy_PDE"/>
    <property type="match status" value="1"/>
</dbReference>
<evidence type="ECO:0000256" key="12">
    <source>
        <dbReference type="PIRNR" id="PIRNR000948"/>
    </source>
</evidence>